<reference evidence="1 2" key="1">
    <citation type="submission" date="2016-09" db="EMBL/GenBank/DDBJ databases">
        <title>Isolation, identification and antibiotic sensitivity analysis of bacterial pathogen from juvenile Hippocampus erectus with tail-rotted disease.</title>
        <authorList>
            <person name="Yang Q."/>
        </authorList>
    </citation>
    <scope>NUCLEOTIDE SEQUENCE [LARGE SCALE GENOMIC DNA]</scope>
    <source>
        <strain evidence="1 2">HM-10</strain>
    </source>
</reference>
<accession>A0ABX3D8P1</accession>
<keyword evidence="2" id="KW-1185">Reference proteome</keyword>
<dbReference type="EMBL" id="MKFT01000012">
    <property type="protein sequence ID" value="OHY92605.1"/>
    <property type="molecule type" value="Genomic_DNA"/>
</dbReference>
<sequence>MRNDEVGTHEQSLTSSEIEALLSGDFQQNKPITSLKQPFSATSLFVPKTSGAGEHTLTMTDWSDPDKVVLFKAMIAAYNYAFFDKEASVSSKKSFAAAARHFIDWLNVNSIENRYEILKRYESDRMDAMGNHGGYSPLTTLMVILNYAIDSAAFRSEVSADDYAFIRELRKTRISPNLNKSQKSLVSYFGALDWLRRDDIGIGKELYSALASPKLTVTSLSLTAATVILELNKNKSVLKTLIQKTQSKLSQWIEADPSSLSKTKKAECIGNILYHIISTYHQSGDSSKSSKAALDVLVLSNARNKQAYLLLLNALTSQEACDALFLNQRRVKHKVNSTFCESKITSFATGGLLSWDILRSLSCGDEQPITDVENMMFGWLMATLAVQPYDIPKLTVSSFRKMRVGGRVTQIECEYFKGRARVFHTTRSLSARDVEGQALLAYLDAQPEGVKIYAKSDPSIRNGVRSIAGSVGLLLQCDGLNTSLRAAHSKKDIPFILPSVYCALVKNGIHPENVIGNPAQFPRKERIELVRQSESPCQQDLFGLQAIKNTAVHAFSDPYTYHYLINRNSHTNQTEKISYLTEDNEEWMNSAGRITREVMFDLIQNVFDLDFSREQKTEVEAFNSEFMAVSEGISYKGEEMNARLRLVTGQARGRINEVGVLALSDKTDDEPLSPIYVLDSPLTVLRMHNYLHEFKKHYKKLLATNPDFLFKTVMPTVEWMEATLGKMSKKSQQLGREQFDEMIKNGVVMSIFHSL</sequence>
<dbReference type="Proteomes" id="UP000180133">
    <property type="component" value="Unassembled WGS sequence"/>
</dbReference>
<organism evidence="1 2">
    <name type="scientific">Vibrio rotiferianus</name>
    <dbReference type="NCBI Taxonomy" id="190895"/>
    <lineage>
        <taxon>Bacteria</taxon>
        <taxon>Pseudomonadati</taxon>
        <taxon>Pseudomonadota</taxon>
        <taxon>Gammaproteobacteria</taxon>
        <taxon>Vibrionales</taxon>
        <taxon>Vibrionaceae</taxon>
        <taxon>Vibrio</taxon>
    </lineage>
</organism>
<evidence type="ECO:0000313" key="2">
    <source>
        <dbReference type="Proteomes" id="UP000180133"/>
    </source>
</evidence>
<proteinExistence type="predicted"/>
<protein>
    <submittedName>
        <fullName evidence="1">Uncharacterized protein</fullName>
    </submittedName>
</protein>
<evidence type="ECO:0000313" key="1">
    <source>
        <dbReference type="EMBL" id="OHY92605.1"/>
    </source>
</evidence>
<comment type="caution">
    <text evidence="1">The sequence shown here is derived from an EMBL/GenBank/DDBJ whole genome shotgun (WGS) entry which is preliminary data.</text>
</comment>
<dbReference type="RefSeq" id="WP_071234540.1">
    <property type="nucleotide sequence ID" value="NZ_KV861316.1"/>
</dbReference>
<name>A0ABX3D8P1_9VIBR</name>
<gene>
    <name evidence="1" type="ORF">BI375_03880</name>
</gene>